<evidence type="ECO:0000313" key="2">
    <source>
        <dbReference type="EMBL" id="SEB59564.1"/>
    </source>
</evidence>
<feature type="chain" id="PRO_5010314744" description="START domain-containing protein" evidence="1">
    <location>
        <begin position="22"/>
        <end position="201"/>
    </location>
</feature>
<organism evidence="2 3">
    <name type="scientific">Maribacter dokdonensis</name>
    <dbReference type="NCBI Taxonomy" id="320912"/>
    <lineage>
        <taxon>Bacteria</taxon>
        <taxon>Pseudomonadati</taxon>
        <taxon>Bacteroidota</taxon>
        <taxon>Flavobacteriia</taxon>
        <taxon>Flavobacteriales</taxon>
        <taxon>Flavobacteriaceae</taxon>
        <taxon>Maribacter</taxon>
    </lineage>
</organism>
<dbReference type="AlphaFoldDB" id="A0A1H4KLX9"/>
<evidence type="ECO:0000256" key="1">
    <source>
        <dbReference type="SAM" id="SignalP"/>
    </source>
</evidence>
<reference evidence="2 3" key="1">
    <citation type="submission" date="2016-10" db="EMBL/GenBank/DDBJ databases">
        <authorList>
            <person name="de Groot N.N."/>
        </authorList>
    </citation>
    <scope>NUCLEOTIDE SEQUENCE [LARGE SCALE GENOMIC DNA]</scope>
    <source>
        <strain evidence="2 3">MAR_2009_71</strain>
    </source>
</reference>
<name>A0A1H4KLX9_9FLAO</name>
<dbReference type="SUPFAM" id="SSF55961">
    <property type="entry name" value="Bet v1-like"/>
    <property type="match status" value="1"/>
</dbReference>
<gene>
    <name evidence="2" type="ORF">SAMN05192540_0999</name>
</gene>
<dbReference type="Gene3D" id="3.30.530.20">
    <property type="match status" value="1"/>
</dbReference>
<dbReference type="InterPro" id="IPR023393">
    <property type="entry name" value="START-like_dom_sf"/>
</dbReference>
<dbReference type="Proteomes" id="UP000183038">
    <property type="component" value="Unassembled WGS sequence"/>
</dbReference>
<accession>A0A1H4KLX9</accession>
<dbReference type="EMBL" id="FNTB01000001">
    <property type="protein sequence ID" value="SEB59564.1"/>
    <property type="molecule type" value="Genomic_DNA"/>
</dbReference>
<proteinExistence type="predicted"/>
<protein>
    <recommendedName>
        <fullName evidence="4">START domain-containing protein</fullName>
    </recommendedName>
</protein>
<sequence>MKRIKTIGIVVMLLASLNVFSQERNWKTETAKDGKTVVKYELVKEDEGTHFYYVAQTTANISLEALDAYFSNTANHKNFLERTPVTQEIEKVSENAWLAYYYFDAPWPMANSDIVIKINRTKQEDKLVFTAIAAANDYKKEDVKRMTDYKVVYEFEKVDNTSTKITYNADYVPVGSVPNFLAKTWFPEGPAKIVNNIGSRK</sequence>
<dbReference type="RefSeq" id="WP_074670591.1">
    <property type="nucleotide sequence ID" value="NZ_FNTB01000001.1"/>
</dbReference>
<keyword evidence="1" id="KW-0732">Signal</keyword>
<evidence type="ECO:0008006" key="4">
    <source>
        <dbReference type="Google" id="ProtNLM"/>
    </source>
</evidence>
<feature type="signal peptide" evidence="1">
    <location>
        <begin position="1"/>
        <end position="21"/>
    </location>
</feature>
<dbReference type="OrthoDB" id="979254at2"/>
<evidence type="ECO:0000313" key="3">
    <source>
        <dbReference type="Proteomes" id="UP000183038"/>
    </source>
</evidence>